<dbReference type="Proteomes" id="UP000006222">
    <property type="component" value="Unassembled WGS sequence"/>
</dbReference>
<gene>
    <name evidence="1" type="ORF">RBWH47_02935</name>
</gene>
<comment type="caution">
    <text evidence="1">The sequence shown here is derived from an EMBL/GenBank/DDBJ whole genome shotgun (WGS) entry which is preliminary data.</text>
</comment>
<protein>
    <submittedName>
        <fullName evidence="1">Uncharacterized protein</fullName>
    </submittedName>
</protein>
<evidence type="ECO:0000313" key="1">
    <source>
        <dbReference type="EMBL" id="EGF24390.1"/>
    </source>
</evidence>
<dbReference type="EMBL" id="AFAR01000293">
    <property type="protein sequence ID" value="EGF24390.1"/>
    <property type="molecule type" value="Genomic_DNA"/>
</dbReference>
<proteinExistence type="predicted"/>
<dbReference type="AlphaFoldDB" id="F2B138"/>
<reference evidence="1 2" key="1">
    <citation type="journal article" date="2013" name="Mar. Genomics">
        <title>Expression of sulfatases in Rhodopirellula baltica and the diversity of sulfatases in the genus Rhodopirellula.</title>
        <authorList>
            <person name="Wegner C.E."/>
            <person name="Richter-Heitmann T."/>
            <person name="Klindworth A."/>
            <person name="Klockow C."/>
            <person name="Richter M."/>
            <person name="Achstetter T."/>
            <person name="Glockner F.O."/>
            <person name="Harder J."/>
        </authorList>
    </citation>
    <scope>NUCLEOTIDE SEQUENCE [LARGE SCALE GENOMIC DNA]</scope>
    <source>
        <strain evidence="1 2">WH47</strain>
    </source>
</reference>
<dbReference type="PATRIC" id="fig|991778.3.peg.6039"/>
<evidence type="ECO:0000313" key="2">
    <source>
        <dbReference type="Proteomes" id="UP000006222"/>
    </source>
</evidence>
<sequence>MMNQPKTIYDVLVMLADYHELRSKKFEQLVKASVDSRASILLEHLVELETHSMHVVRAEMEQLTPEHSTYLISGPTLSTEAIHASECCCEGEPSFNDVLACASASDQRLDELLDRIEDFTAAPSVIELAKRLRDLQQTKDIQISNFTRED</sequence>
<accession>F2B138</accession>
<organism evidence="1 2">
    <name type="scientific">Rhodopirellula baltica WH47</name>
    <dbReference type="NCBI Taxonomy" id="991778"/>
    <lineage>
        <taxon>Bacteria</taxon>
        <taxon>Pseudomonadati</taxon>
        <taxon>Planctomycetota</taxon>
        <taxon>Planctomycetia</taxon>
        <taxon>Pirellulales</taxon>
        <taxon>Pirellulaceae</taxon>
        <taxon>Rhodopirellula</taxon>
    </lineage>
</organism>
<name>F2B138_RHOBT</name>
<dbReference type="RefSeq" id="WP_007329598.1">
    <property type="nucleotide sequence ID" value="NZ_AFAR01000293.1"/>
</dbReference>